<protein>
    <submittedName>
        <fullName evidence="1">Uncharacterized protein</fullName>
    </submittedName>
</protein>
<dbReference type="EMBL" id="CZAL01000022">
    <property type="protein sequence ID" value="CUP92560.1"/>
    <property type="molecule type" value="Genomic_DNA"/>
</dbReference>
<dbReference type="AlphaFoldDB" id="A0A174SBG2"/>
<evidence type="ECO:0000313" key="1">
    <source>
        <dbReference type="EMBL" id="CUP92560.1"/>
    </source>
</evidence>
<proteinExistence type="predicted"/>
<organism evidence="1 2">
    <name type="scientific">Fusicatenibacter saccharivorans</name>
    <dbReference type="NCBI Taxonomy" id="1150298"/>
    <lineage>
        <taxon>Bacteria</taxon>
        <taxon>Bacillati</taxon>
        <taxon>Bacillota</taxon>
        <taxon>Clostridia</taxon>
        <taxon>Lachnospirales</taxon>
        <taxon>Lachnospiraceae</taxon>
        <taxon>Fusicatenibacter</taxon>
    </lineage>
</organism>
<name>A0A174SBG2_9FIRM</name>
<evidence type="ECO:0000313" key="2">
    <source>
        <dbReference type="Proteomes" id="UP000095709"/>
    </source>
</evidence>
<sequence length="56" mass="6435">MTNTLNIPPHERVKLLRKGEKVLCKKCKTGIMIPVGDREKTNTFYCDSCKNQLIIN</sequence>
<gene>
    <name evidence="1" type="ORF">ERS852498_03171</name>
</gene>
<reference evidence="1 2" key="1">
    <citation type="submission" date="2015-09" db="EMBL/GenBank/DDBJ databases">
        <authorList>
            <consortium name="Pathogen Informatics"/>
        </authorList>
    </citation>
    <scope>NUCLEOTIDE SEQUENCE [LARGE SCALE GENOMIC DNA]</scope>
    <source>
        <strain evidence="1 2">2789STDY5834885</strain>
    </source>
</reference>
<dbReference type="Proteomes" id="UP000095709">
    <property type="component" value="Unassembled WGS sequence"/>
</dbReference>
<accession>A0A174SBG2</accession>